<protein>
    <submittedName>
        <fullName evidence="1">Uncharacterized protein</fullName>
    </submittedName>
</protein>
<dbReference type="EMBL" id="ML179204">
    <property type="protein sequence ID" value="THU95261.1"/>
    <property type="molecule type" value="Genomic_DNA"/>
</dbReference>
<gene>
    <name evidence="1" type="ORF">K435DRAFT_859722</name>
</gene>
<sequence>MRYAHTVIWDNLNVPSQFLSSQLRFHYCSYGHMIRYGAPSQCHQGHEIVLITNCYHTEAECQILHNYYHNPVNTSSIPTIQSYEDVLATHRWHAVRTFGEAHFL</sequence>
<keyword evidence="2" id="KW-1185">Reference proteome</keyword>
<dbReference type="AlphaFoldDB" id="A0A4S8M0E6"/>
<name>A0A4S8M0E6_DENBC</name>
<evidence type="ECO:0000313" key="2">
    <source>
        <dbReference type="Proteomes" id="UP000297245"/>
    </source>
</evidence>
<dbReference type="Proteomes" id="UP000297245">
    <property type="component" value="Unassembled WGS sequence"/>
</dbReference>
<reference evidence="1 2" key="1">
    <citation type="journal article" date="2019" name="Nat. Ecol. Evol.">
        <title>Megaphylogeny resolves global patterns of mushroom evolution.</title>
        <authorList>
            <person name="Varga T."/>
            <person name="Krizsan K."/>
            <person name="Foldi C."/>
            <person name="Dima B."/>
            <person name="Sanchez-Garcia M."/>
            <person name="Sanchez-Ramirez S."/>
            <person name="Szollosi G.J."/>
            <person name="Szarkandi J.G."/>
            <person name="Papp V."/>
            <person name="Albert L."/>
            <person name="Andreopoulos W."/>
            <person name="Angelini C."/>
            <person name="Antonin V."/>
            <person name="Barry K.W."/>
            <person name="Bougher N.L."/>
            <person name="Buchanan P."/>
            <person name="Buyck B."/>
            <person name="Bense V."/>
            <person name="Catcheside P."/>
            <person name="Chovatia M."/>
            <person name="Cooper J."/>
            <person name="Damon W."/>
            <person name="Desjardin D."/>
            <person name="Finy P."/>
            <person name="Geml J."/>
            <person name="Haridas S."/>
            <person name="Hughes K."/>
            <person name="Justo A."/>
            <person name="Karasinski D."/>
            <person name="Kautmanova I."/>
            <person name="Kiss B."/>
            <person name="Kocsube S."/>
            <person name="Kotiranta H."/>
            <person name="LaButti K.M."/>
            <person name="Lechner B.E."/>
            <person name="Liimatainen K."/>
            <person name="Lipzen A."/>
            <person name="Lukacs Z."/>
            <person name="Mihaltcheva S."/>
            <person name="Morgado L.N."/>
            <person name="Niskanen T."/>
            <person name="Noordeloos M.E."/>
            <person name="Ohm R.A."/>
            <person name="Ortiz-Santana B."/>
            <person name="Ovrebo C."/>
            <person name="Racz N."/>
            <person name="Riley R."/>
            <person name="Savchenko A."/>
            <person name="Shiryaev A."/>
            <person name="Soop K."/>
            <person name="Spirin V."/>
            <person name="Szebenyi C."/>
            <person name="Tomsovsky M."/>
            <person name="Tulloss R.E."/>
            <person name="Uehling J."/>
            <person name="Grigoriev I.V."/>
            <person name="Vagvolgyi C."/>
            <person name="Papp T."/>
            <person name="Martin F.M."/>
            <person name="Miettinen O."/>
            <person name="Hibbett D.S."/>
            <person name="Nagy L.G."/>
        </authorList>
    </citation>
    <scope>NUCLEOTIDE SEQUENCE [LARGE SCALE GENOMIC DNA]</scope>
    <source>
        <strain evidence="1 2">CBS 962.96</strain>
    </source>
</reference>
<organism evidence="1 2">
    <name type="scientific">Dendrothele bispora (strain CBS 962.96)</name>
    <dbReference type="NCBI Taxonomy" id="1314807"/>
    <lineage>
        <taxon>Eukaryota</taxon>
        <taxon>Fungi</taxon>
        <taxon>Dikarya</taxon>
        <taxon>Basidiomycota</taxon>
        <taxon>Agaricomycotina</taxon>
        <taxon>Agaricomycetes</taxon>
        <taxon>Agaricomycetidae</taxon>
        <taxon>Agaricales</taxon>
        <taxon>Agaricales incertae sedis</taxon>
        <taxon>Dendrothele</taxon>
    </lineage>
</organism>
<accession>A0A4S8M0E6</accession>
<evidence type="ECO:0000313" key="1">
    <source>
        <dbReference type="EMBL" id="THU95261.1"/>
    </source>
</evidence>
<proteinExistence type="predicted"/>